<dbReference type="Proteomes" id="UP000588604">
    <property type="component" value="Unassembled WGS sequence"/>
</dbReference>
<dbReference type="EMBL" id="JACIJO010000003">
    <property type="protein sequence ID" value="MBB6327360.1"/>
    <property type="molecule type" value="Genomic_DNA"/>
</dbReference>
<gene>
    <name evidence="2" type="ORF">FHS59_003003</name>
</gene>
<keyword evidence="1" id="KW-1133">Transmembrane helix</keyword>
<feature type="transmembrane region" description="Helical" evidence="1">
    <location>
        <begin position="121"/>
        <end position="139"/>
    </location>
</feature>
<dbReference type="RefSeq" id="WP_184496191.1">
    <property type="nucleotide sequence ID" value="NZ_JACIJO010000003.1"/>
</dbReference>
<protein>
    <submittedName>
        <fullName evidence="2">Uncharacterized protein</fullName>
    </submittedName>
</protein>
<reference evidence="2 3" key="1">
    <citation type="submission" date="2020-08" db="EMBL/GenBank/DDBJ databases">
        <title>Genomic Encyclopedia of Type Strains, Phase IV (KMG-IV): sequencing the most valuable type-strain genomes for metagenomic binning, comparative biology and taxonomic classification.</title>
        <authorList>
            <person name="Goeker M."/>
        </authorList>
    </citation>
    <scope>NUCLEOTIDE SEQUENCE [LARGE SCALE GENOMIC DNA]</scope>
    <source>
        <strain evidence="2 3">DSM 102044</strain>
    </source>
</reference>
<evidence type="ECO:0000256" key="1">
    <source>
        <dbReference type="SAM" id="Phobius"/>
    </source>
</evidence>
<dbReference type="AlphaFoldDB" id="A0A841MIZ5"/>
<keyword evidence="3" id="KW-1185">Reference proteome</keyword>
<comment type="caution">
    <text evidence="2">The sequence shown here is derived from an EMBL/GenBank/DDBJ whole genome shotgun (WGS) entry which is preliminary data.</text>
</comment>
<evidence type="ECO:0000313" key="2">
    <source>
        <dbReference type="EMBL" id="MBB6327360.1"/>
    </source>
</evidence>
<sequence>MERSIENTWKQGFLKSDALVAPKINDIYNRKSMHMIEKFEKMFKINIWGIIIGSSLLFVVATLAGALLAGSLMLIMMFYVAYTAYLELKSLEKLDKGQSSYAFLKSFKDWIDRSTERYGNMYRFVYPAMILLFYFGMWFSDIFTPMREKVMESTSDLIFGLHTYTTLVIIICAGAMSVFSKAIHKEDVKTIYGKILDKLDRAIDEMEELQK</sequence>
<accession>A0A841MIZ5</accession>
<proteinExistence type="predicted"/>
<organism evidence="2 3">
    <name type="scientific">Algoriphagus iocasae</name>
    <dbReference type="NCBI Taxonomy" id="1836499"/>
    <lineage>
        <taxon>Bacteria</taxon>
        <taxon>Pseudomonadati</taxon>
        <taxon>Bacteroidota</taxon>
        <taxon>Cytophagia</taxon>
        <taxon>Cytophagales</taxon>
        <taxon>Cyclobacteriaceae</taxon>
        <taxon>Algoriphagus</taxon>
    </lineage>
</organism>
<feature type="transmembrane region" description="Helical" evidence="1">
    <location>
        <begin position="43"/>
        <end position="61"/>
    </location>
</feature>
<feature type="transmembrane region" description="Helical" evidence="1">
    <location>
        <begin position="159"/>
        <end position="179"/>
    </location>
</feature>
<evidence type="ECO:0000313" key="3">
    <source>
        <dbReference type="Proteomes" id="UP000588604"/>
    </source>
</evidence>
<name>A0A841MIZ5_9BACT</name>
<keyword evidence="1" id="KW-0472">Membrane</keyword>
<keyword evidence="1" id="KW-0812">Transmembrane</keyword>
<feature type="transmembrane region" description="Helical" evidence="1">
    <location>
        <begin position="67"/>
        <end position="86"/>
    </location>
</feature>